<feature type="compositionally biased region" description="Basic and acidic residues" evidence="1">
    <location>
        <begin position="131"/>
        <end position="143"/>
    </location>
</feature>
<evidence type="ECO:0000313" key="3">
    <source>
        <dbReference type="Proteomes" id="UP000887577"/>
    </source>
</evidence>
<dbReference type="GO" id="GO:0003743">
    <property type="term" value="F:translation initiation factor activity"/>
    <property type="evidence" value="ECO:0007669"/>
    <property type="project" value="TreeGrafter"/>
</dbReference>
<dbReference type="GO" id="GO:0003729">
    <property type="term" value="F:mRNA binding"/>
    <property type="evidence" value="ECO:0007669"/>
    <property type="project" value="TreeGrafter"/>
</dbReference>
<evidence type="ECO:0000313" key="4">
    <source>
        <dbReference type="WBParaSite" id="PSU_v2.g5720.t1"/>
    </source>
</evidence>
<dbReference type="Pfam" id="PF02854">
    <property type="entry name" value="MIF4G"/>
    <property type="match status" value="1"/>
</dbReference>
<proteinExistence type="predicted"/>
<organism evidence="3 4">
    <name type="scientific">Panagrolaimus superbus</name>
    <dbReference type="NCBI Taxonomy" id="310955"/>
    <lineage>
        <taxon>Eukaryota</taxon>
        <taxon>Metazoa</taxon>
        <taxon>Ecdysozoa</taxon>
        <taxon>Nematoda</taxon>
        <taxon>Chromadorea</taxon>
        <taxon>Rhabditida</taxon>
        <taxon>Tylenchina</taxon>
        <taxon>Panagrolaimomorpha</taxon>
        <taxon>Panagrolaimoidea</taxon>
        <taxon>Panagrolaimidae</taxon>
        <taxon>Panagrolaimus</taxon>
    </lineage>
</organism>
<feature type="region of interest" description="Disordered" evidence="1">
    <location>
        <begin position="131"/>
        <end position="163"/>
    </location>
</feature>
<evidence type="ECO:0000256" key="1">
    <source>
        <dbReference type="SAM" id="MobiDB-lite"/>
    </source>
</evidence>
<protein>
    <submittedName>
        <fullName evidence="4">MIF4G domain-containing protein</fullName>
    </submittedName>
</protein>
<dbReference type="WBParaSite" id="PSU_v2.g5720.t1">
    <property type="protein sequence ID" value="PSU_v2.g5720.t1"/>
    <property type="gene ID" value="PSU_v2.g5720"/>
</dbReference>
<feature type="region of interest" description="Disordered" evidence="1">
    <location>
        <begin position="208"/>
        <end position="249"/>
    </location>
</feature>
<dbReference type="SUPFAM" id="SSF48371">
    <property type="entry name" value="ARM repeat"/>
    <property type="match status" value="1"/>
</dbReference>
<sequence length="249" mass="28310">MLSTIKFMSHLFRIELLNYKIIENCIVILIRNAEQSGSELMTEYAVELMKHGGPFIVERKEDTSKLDGYVTYLDKLKSSVSNRVKFMIMDLTDLRDKKWVDKRVGPKTKDEVDMYIQKKLEQNKREQIVIEQDRKRSKDDKKARANAAAADQHRKRSNFIDKQRQTYVSRLSVDKKDRLNAAAAAAASASASGSALKNTSLLKIDKLRLGSTKKWGNPNTNTTSSTPSQNDKSASRVMARQSADARYNT</sequence>
<feature type="domain" description="MIF4G" evidence="2">
    <location>
        <begin position="2"/>
        <end position="97"/>
    </location>
</feature>
<dbReference type="InterPro" id="IPR003890">
    <property type="entry name" value="MIF4G-like_typ-3"/>
</dbReference>
<dbReference type="PANTHER" id="PTHR23253:SF78">
    <property type="entry name" value="EUKARYOTIC TRANSLATION INITIATION FACTOR 4G1, ISOFORM B-RELATED"/>
    <property type="match status" value="1"/>
</dbReference>
<dbReference type="AlphaFoldDB" id="A0A914Z0Q1"/>
<reference evidence="4" key="1">
    <citation type="submission" date="2022-11" db="UniProtKB">
        <authorList>
            <consortium name="WormBaseParasite"/>
        </authorList>
    </citation>
    <scope>IDENTIFICATION</scope>
</reference>
<keyword evidence="3" id="KW-1185">Reference proteome</keyword>
<dbReference type="InterPro" id="IPR016024">
    <property type="entry name" value="ARM-type_fold"/>
</dbReference>
<dbReference type="GO" id="GO:0016281">
    <property type="term" value="C:eukaryotic translation initiation factor 4F complex"/>
    <property type="evidence" value="ECO:0007669"/>
    <property type="project" value="TreeGrafter"/>
</dbReference>
<feature type="compositionally biased region" description="Low complexity" evidence="1">
    <location>
        <begin position="217"/>
        <end position="228"/>
    </location>
</feature>
<dbReference type="Gene3D" id="1.25.40.180">
    <property type="match status" value="1"/>
</dbReference>
<dbReference type="Proteomes" id="UP000887577">
    <property type="component" value="Unplaced"/>
</dbReference>
<dbReference type="PANTHER" id="PTHR23253">
    <property type="entry name" value="EUKARYOTIC TRANSLATION INITIATION FACTOR 4 GAMMA"/>
    <property type="match status" value="1"/>
</dbReference>
<accession>A0A914Z0Q1</accession>
<evidence type="ECO:0000259" key="2">
    <source>
        <dbReference type="Pfam" id="PF02854"/>
    </source>
</evidence>
<name>A0A914Z0Q1_9BILA</name>